<dbReference type="PANTHER" id="PTHR24056:SF246">
    <property type="entry name" value="ECDYSONE-INDUCED PROTEIN 63E, ISOFORM N"/>
    <property type="match status" value="1"/>
</dbReference>
<evidence type="ECO:0000256" key="8">
    <source>
        <dbReference type="ARBA" id="ARBA00047811"/>
    </source>
</evidence>
<keyword evidence="14" id="KW-1185">Reference proteome</keyword>
<comment type="caution">
    <text evidence="13">The sequence shown here is derived from an EMBL/GenBank/DDBJ whole genome shotgun (WGS) entry which is preliminary data.</text>
</comment>
<gene>
    <name evidence="13" type="ORF">EG68_06068</name>
</gene>
<feature type="compositionally biased region" description="Polar residues" evidence="11">
    <location>
        <begin position="1012"/>
        <end position="1025"/>
    </location>
</feature>
<feature type="domain" description="Protein kinase" evidence="12">
    <location>
        <begin position="312"/>
        <end position="624"/>
    </location>
</feature>
<evidence type="ECO:0000259" key="12">
    <source>
        <dbReference type="PROSITE" id="PS50011"/>
    </source>
</evidence>
<dbReference type="Proteomes" id="UP000822476">
    <property type="component" value="Unassembled WGS sequence"/>
</dbReference>
<evidence type="ECO:0000256" key="6">
    <source>
        <dbReference type="ARBA" id="ARBA00022777"/>
    </source>
</evidence>
<dbReference type="PROSITE" id="PS50011">
    <property type="entry name" value="PROTEIN_KINASE_DOM"/>
    <property type="match status" value="1"/>
</dbReference>
<name>A0A8S9YKX9_9TREM</name>
<dbReference type="GO" id="GO:0005634">
    <property type="term" value="C:nucleus"/>
    <property type="evidence" value="ECO:0007669"/>
    <property type="project" value="TreeGrafter"/>
</dbReference>
<dbReference type="GO" id="GO:0004693">
    <property type="term" value="F:cyclin-dependent protein serine/threonine kinase activity"/>
    <property type="evidence" value="ECO:0007669"/>
    <property type="project" value="UniProtKB-EC"/>
</dbReference>
<dbReference type="Pfam" id="PF00069">
    <property type="entry name" value="Pkinase"/>
    <property type="match status" value="1"/>
</dbReference>
<evidence type="ECO:0000256" key="3">
    <source>
        <dbReference type="ARBA" id="ARBA00022527"/>
    </source>
</evidence>
<dbReference type="InterPro" id="IPR011009">
    <property type="entry name" value="Kinase-like_dom_sf"/>
</dbReference>
<keyword evidence="7 10" id="KW-0067">ATP-binding</keyword>
<comment type="similarity">
    <text evidence="1">Belongs to the protein kinase superfamily. CMGC Ser/Thr protein kinase family. CDC2/CDKX subfamily.</text>
</comment>
<keyword evidence="6" id="KW-0418">Kinase</keyword>
<dbReference type="GO" id="GO:0005524">
    <property type="term" value="F:ATP binding"/>
    <property type="evidence" value="ECO:0007669"/>
    <property type="project" value="UniProtKB-UniRule"/>
</dbReference>
<feature type="region of interest" description="Disordered" evidence="11">
    <location>
        <begin position="213"/>
        <end position="234"/>
    </location>
</feature>
<feature type="compositionally biased region" description="Polar residues" evidence="11">
    <location>
        <begin position="866"/>
        <end position="877"/>
    </location>
</feature>
<organism evidence="13 14">
    <name type="scientific">Paragonimus skrjabini miyazakii</name>
    <dbReference type="NCBI Taxonomy" id="59628"/>
    <lineage>
        <taxon>Eukaryota</taxon>
        <taxon>Metazoa</taxon>
        <taxon>Spiralia</taxon>
        <taxon>Lophotrochozoa</taxon>
        <taxon>Platyhelminthes</taxon>
        <taxon>Trematoda</taxon>
        <taxon>Digenea</taxon>
        <taxon>Plagiorchiida</taxon>
        <taxon>Troglotremata</taxon>
        <taxon>Troglotrematidae</taxon>
        <taxon>Paragonimus</taxon>
    </lineage>
</organism>
<feature type="compositionally biased region" description="Polar residues" evidence="11">
    <location>
        <begin position="152"/>
        <end position="173"/>
    </location>
</feature>
<evidence type="ECO:0000256" key="7">
    <source>
        <dbReference type="ARBA" id="ARBA00022840"/>
    </source>
</evidence>
<keyword evidence="4" id="KW-0808">Transferase</keyword>
<dbReference type="InterPro" id="IPR017441">
    <property type="entry name" value="Protein_kinase_ATP_BS"/>
</dbReference>
<dbReference type="Gene3D" id="1.10.510.10">
    <property type="entry name" value="Transferase(Phosphotransferase) domain 1"/>
    <property type="match status" value="1"/>
</dbReference>
<evidence type="ECO:0000256" key="11">
    <source>
        <dbReference type="SAM" id="MobiDB-lite"/>
    </source>
</evidence>
<dbReference type="InterPro" id="IPR000719">
    <property type="entry name" value="Prot_kinase_dom"/>
</dbReference>
<dbReference type="PANTHER" id="PTHR24056">
    <property type="entry name" value="CELL DIVISION PROTEIN KINASE"/>
    <property type="match status" value="1"/>
</dbReference>
<dbReference type="FunFam" id="3.30.200.20:FF:000124">
    <property type="entry name" value="Cyclin-dependent kinase 4"/>
    <property type="match status" value="1"/>
</dbReference>
<dbReference type="GO" id="GO:0005737">
    <property type="term" value="C:cytoplasm"/>
    <property type="evidence" value="ECO:0007669"/>
    <property type="project" value="TreeGrafter"/>
</dbReference>
<protein>
    <recommendedName>
        <fullName evidence="2">cyclin-dependent kinase</fullName>
        <ecNumber evidence="2">2.7.11.22</ecNumber>
    </recommendedName>
</protein>
<dbReference type="OrthoDB" id="6248443at2759"/>
<feature type="region of interest" description="Disordered" evidence="11">
    <location>
        <begin position="738"/>
        <end position="758"/>
    </location>
</feature>
<feature type="compositionally biased region" description="Basic and acidic residues" evidence="11">
    <location>
        <begin position="7"/>
        <end position="22"/>
    </location>
</feature>
<dbReference type="PROSITE" id="PS00108">
    <property type="entry name" value="PROTEIN_KINASE_ST"/>
    <property type="match status" value="1"/>
</dbReference>
<keyword evidence="3" id="KW-0723">Serine/threonine-protein kinase</keyword>
<feature type="region of interest" description="Disordered" evidence="11">
    <location>
        <begin position="1012"/>
        <end position="1038"/>
    </location>
</feature>
<feature type="region of interest" description="Disordered" evidence="11">
    <location>
        <begin position="1"/>
        <end position="22"/>
    </location>
</feature>
<comment type="catalytic activity">
    <reaction evidence="9">
        <text>L-seryl-[protein] + ATP = O-phospho-L-seryl-[protein] + ADP + H(+)</text>
        <dbReference type="Rhea" id="RHEA:17989"/>
        <dbReference type="Rhea" id="RHEA-COMP:9863"/>
        <dbReference type="Rhea" id="RHEA-COMP:11604"/>
        <dbReference type="ChEBI" id="CHEBI:15378"/>
        <dbReference type="ChEBI" id="CHEBI:29999"/>
        <dbReference type="ChEBI" id="CHEBI:30616"/>
        <dbReference type="ChEBI" id="CHEBI:83421"/>
        <dbReference type="ChEBI" id="CHEBI:456216"/>
        <dbReference type="EC" id="2.7.11.22"/>
    </reaction>
</comment>
<evidence type="ECO:0000256" key="5">
    <source>
        <dbReference type="ARBA" id="ARBA00022741"/>
    </source>
</evidence>
<sequence>MDQSNSETRDVSSLDAHLEQPENIRNFRNRRMSRSVMYDALPAIRNTKSEESITKPTTIFHFTPKMKVVDGWKLTELRSSNLSISNDGISADNSDGVLYRSSQQSNRQLSKNEIMHESQPNNSTSVVNPVNNGASYKKRRFHKSFGKRKSKTQSIPINRQPDLNTNQSTQNRTEQTDHDVNTFLSPVHNRWYSMEEISVQQVNHVKSAPAHPPTTFVATSENRDSLGTTKDTPTAHRTSLIKIPGELHSFESQPQSFTGQDYAKTQIQEPNRLSTIPLSGSWSNGYKVRRNVSRRQMRTSMSDIGYGKLESYKKLELIGEGAYANVYRGYSKLLHRIVALKEIRMEETEGAPCTAIREISLLRNLRHANIVTLHDVIYTEKSLTLVFEYVGQDLRHYMEAHDNRLPSKTVQIFMFQIFRALEFCHARRILHRDLKPQNLLITETRELKLADFGLARAKSIPTKTYSNEVATLWYRPPDVLLGDRNYSGHIDIWGAGCIFYEMSTGQPLFPGESKDNQIVIIFQQCGIPPESYWPGLHQIEKFKQLVLTRVKYKPARSRISNSSTSATFPTSTCSIQEYTNHLRTLLASRTQRLAPVGVDLLTDCLHLLGARRISAAKALEHAFFQNVLPKHLSVHDLSPEQTIFVNTGSISNRKSTTMMYNKPGDFALQKLFAASLDDVRLRSKSMAQPNSDIWSTENAIETIQHNQSIIHNPSPLSQSNVQRPRSTLILPPQMNGSLETDSENVHTNSGSTTGIGSRARQRKVTFEMVGYEVSPESIYSPVSKVATSHLGVPMLDQPASRKEPINNSTRVIRVSRMTEQNAPDVRSLHTGQSGYSPAQMIHQREIPIRRSRITQLKNASYREPTSRPQFTDPSNTTIPLRSPLVAIMRPNIAAVLQATPDKPDLKIRPNVDLNRLPDSTGQLTLARMRSTESRWAALGSQTHPSCTHTHGQLLKAMKNPAMGMPDNGRRSPLKVYPISSMNHEWNPADYTEPSALSPPDANCMEHPQNYSRPFESSDSGQINGHNRTDCKTQKSCNSNTEMNSTEVVDEDESVNFHDIQGALELLDGACRY</sequence>
<evidence type="ECO:0000313" key="13">
    <source>
        <dbReference type="EMBL" id="KAF7255495.1"/>
    </source>
</evidence>
<feature type="binding site" evidence="10">
    <location>
        <position position="341"/>
    </location>
    <ligand>
        <name>ATP</name>
        <dbReference type="ChEBI" id="CHEBI:30616"/>
    </ligand>
</feature>
<dbReference type="SUPFAM" id="SSF56112">
    <property type="entry name" value="Protein kinase-like (PK-like)"/>
    <property type="match status" value="1"/>
</dbReference>
<feature type="compositionally biased region" description="Low complexity" evidence="11">
    <location>
        <begin position="120"/>
        <end position="132"/>
    </location>
</feature>
<feature type="region of interest" description="Disordered" evidence="11">
    <location>
        <begin position="83"/>
        <end position="179"/>
    </location>
</feature>
<dbReference type="EC" id="2.7.11.22" evidence="2"/>
<dbReference type="SMART" id="SM00220">
    <property type="entry name" value="S_TKc"/>
    <property type="match status" value="1"/>
</dbReference>
<feature type="compositionally biased region" description="Polar residues" evidence="11">
    <location>
        <begin position="100"/>
        <end position="111"/>
    </location>
</feature>
<feature type="compositionally biased region" description="Polar residues" evidence="11">
    <location>
        <begin position="216"/>
        <end position="234"/>
    </location>
</feature>
<evidence type="ECO:0000256" key="9">
    <source>
        <dbReference type="ARBA" id="ARBA00048367"/>
    </source>
</evidence>
<feature type="compositionally biased region" description="Polar residues" evidence="11">
    <location>
        <begin position="83"/>
        <end position="93"/>
    </location>
</feature>
<evidence type="ECO:0000256" key="4">
    <source>
        <dbReference type="ARBA" id="ARBA00022679"/>
    </source>
</evidence>
<keyword evidence="5 10" id="KW-0547">Nucleotide-binding</keyword>
<evidence type="ECO:0000256" key="1">
    <source>
        <dbReference type="ARBA" id="ARBA00006485"/>
    </source>
</evidence>
<feature type="compositionally biased region" description="Basic residues" evidence="11">
    <location>
        <begin position="136"/>
        <end position="151"/>
    </location>
</feature>
<evidence type="ECO:0000256" key="10">
    <source>
        <dbReference type="PROSITE-ProRule" id="PRU10141"/>
    </source>
</evidence>
<dbReference type="InterPro" id="IPR050108">
    <property type="entry name" value="CDK"/>
</dbReference>
<proteinExistence type="inferred from homology"/>
<dbReference type="Gene3D" id="3.30.200.20">
    <property type="entry name" value="Phosphorylase Kinase, domain 1"/>
    <property type="match status" value="1"/>
</dbReference>
<evidence type="ECO:0000313" key="14">
    <source>
        <dbReference type="Proteomes" id="UP000822476"/>
    </source>
</evidence>
<dbReference type="PROSITE" id="PS00107">
    <property type="entry name" value="PROTEIN_KINASE_ATP"/>
    <property type="match status" value="1"/>
</dbReference>
<accession>A0A8S9YKX9</accession>
<dbReference type="InterPro" id="IPR008271">
    <property type="entry name" value="Ser/Thr_kinase_AS"/>
</dbReference>
<reference evidence="13" key="1">
    <citation type="submission" date="2019-07" db="EMBL/GenBank/DDBJ databases">
        <title>Annotation for the trematode Paragonimus miyazaki's.</title>
        <authorList>
            <person name="Choi Y.-J."/>
        </authorList>
    </citation>
    <scope>NUCLEOTIDE SEQUENCE</scope>
    <source>
        <strain evidence="13">Japan</strain>
    </source>
</reference>
<evidence type="ECO:0000256" key="2">
    <source>
        <dbReference type="ARBA" id="ARBA00012425"/>
    </source>
</evidence>
<dbReference type="EMBL" id="JTDE01003921">
    <property type="protein sequence ID" value="KAF7255495.1"/>
    <property type="molecule type" value="Genomic_DNA"/>
</dbReference>
<dbReference type="AlphaFoldDB" id="A0A8S9YKX9"/>
<feature type="region of interest" description="Disordered" evidence="11">
    <location>
        <begin position="857"/>
        <end position="877"/>
    </location>
</feature>
<dbReference type="FunFam" id="1.10.510.10:FF:000624">
    <property type="entry name" value="Mitogen-activated protein kinase"/>
    <property type="match status" value="1"/>
</dbReference>
<comment type="catalytic activity">
    <reaction evidence="8">
        <text>L-threonyl-[protein] + ATP = O-phospho-L-threonyl-[protein] + ADP + H(+)</text>
        <dbReference type="Rhea" id="RHEA:46608"/>
        <dbReference type="Rhea" id="RHEA-COMP:11060"/>
        <dbReference type="Rhea" id="RHEA-COMP:11605"/>
        <dbReference type="ChEBI" id="CHEBI:15378"/>
        <dbReference type="ChEBI" id="CHEBI:30013"/>
        <dbReference type="ChEBI" id="CHEBI:30616"/>
        <dbReference type="ChEBI" id="CHEBI:61977"/>
        <dbReference type="ChEBI" id="CHEBI:456216"/>
        <dbReference type="EC" id="2.7.11.22"/>
    </reaction>
</comment>
<feature type="compositionally biased region" description="Polar residues" evidence="11">
    <location>
        <begin position="738"/>
        <end position="755"/>
    </location>
</feature>